<proteinExistence type="inferred from homology"/>
<feature type="transmembrane region" description="Helical" evidence="7">
    <location>
        <begin position="458"/>
        <end position="478"/>
    </location>
</feature>
<dbReference type="SUPFAM" id="SSF161098">
    <property type="entry name" value="MetI-like"/>
    <property type="match status" value="1"/>
</dbReference>
<keyword evidence="8" id="KW-0732">Signal</keyword>
<name>A0A068NSY4_FIMGI</name>
<dbReference type="GO" id="GO:0055085">
    <property type="term" value="P:transmembrane transport"/>
    <property type="evidence" value="ECO:0007669"/>
    <property type="project" value="InterPro"/>
</dbReference>
<comment type="similarity">
    <text evidence="7">Belongs to the binding-protein-dependent transport system permease family.</text>
</comment>
<dbReference type="Pfam" id="PF01547">
    <property type="entry name" value="SBP_bac_1"/>
    <property type="match status" value="1"/>
</dbReference>
<keyword evidence="3" id="KW-1003">Cell membrane</keyword>
<dbReference type="Gene3D" id="1.10.3720.10">
    <property type="entry name" value="MetI-like"/>
    <property type="match status" value="1"/>
</dbReference>
<feature type="transmembrane region" description="Helical" evidence="7">
    <location>
        <begin position="499"/>
        <end position="524"/>
    </location>
</feature>
<evidence type="ECO:0000256" key="1">
    <source>
        <dbReference type="ARBA" id="ARBA00004651"/>
    </source>
</evidence>
<evidence type="ECO:0000313" key="10">
    <source>
        <dbReference type="EMBL" id="AIE84734.1"/>
    </source>
</evidence>
<evidence type="ECO:0000256" key="3">
    <source>
        <dbReference type="ARBA" id="ARBA00022475"/>
    </source>
</evidence>
<evidence type="ECO:0000256" key="5">
    <source>
        <dbReference type="ARBA" id="ARBA00022989"/>
    </source>
</evidence>
<feature type="transmembrane region" description="Helical" evidence="7">
    <location>
        <begin position="658"/>
        <end position="681"/>
    </location>
</feature>
<evidence type="ECO:0000259" key="9">
    <source>
        <dbReference type="PROSITE" id="PS50928"/>
    </source>
</evidence>
<dbReference type="InterPro" id="IPR051393">
    <property type="entry name" value="ABC_transporter_permease"/>
</dbReference>
<keyword evidence="4 7" id="KW-0812">Transmembrane</keyword>
<gene>
    <name evidence="10" type="ORF">OP10G_1366</name>
</gene>
<feature type="transmembrane region" description="Helical" evidence="7">
    <location>
        <begin position="710"/>
        <end position="730"/>
    </location>
</feature>
<dbReference type="RefSeq" id="WP_025226647.1">
    <property type="nucleotide sequence ID" value="NZ_CP007139.1"/>
</dbReference>
<evidence type="ECO:0000256" key="6">
    <source>
        <dbReference type="ARBA" id="ARBA00023136"/>
    </source>
</evidence>
<dbReference type="KEGG" id="fgi:OP10G_1366"/>
<dbReference type="GO" id="GO:0005886">
    <property type="term" value="C:plasma membrane"/>
    <property type="evidence" value="ECO:0007669"/>
    <property type="project" value="UniProtKB-SubCell"/>
</dbReference>
<dbReference type="Proteomes" id="UP000027982">
    <property type="component" value="Chromosome"/>
</dbReference>
<dbReference type="eggNOG" id="COG1653">
    <property type="taxonomic scope" value="Bacteria"/>
</dbReference>
<dbReference type="PANTHER" id="PTHR30193">
    <property type="entry name" value="ABC TRANSPORTER PERMEASE PROTEIN"/>
    <property type="match status" value="1"/>
</dbReference>
<dbReference type="InterPro" id="IPR000515">
    <property type="entry name" value="MetI-like"/>
</dbReference>
<dbReference type="PANTHER" id="PTHR30193:SF1">
    <property type="entry name" value="ABC TRANSPORTER PERMEASE PROTEIN YESP-RELATED"/>
    <property type="match status" value="1"/>
</dbReference>
<dbReference type="EMBL" id="CP007139">
    <property type="protein sequence ID" value="AIE84734.1"/>
    <property type="molecule type" value="Genomic_DNA"/>
</dbReference>
<keyword evidence="6 7" id="KW-0472">Membrane</keyword>
<organism evidence="10 11">
    <name type="scientific">Fimbriimonas ginsengisoli Gsoil 348</name>
    <dbReference type="NCBI Taxonomy" id="661478"/>
    <lineage>
        <taxon>Bacteria</taxon>
        <taxon>Bacillati</taxon>
        <taxon>Armatimonadota</taxon>
        <taxon>Fimbriimonadia</taxon>
        <taxon>Fimbriimonadales</taxon>
        <taxon>Fimbriimonadaceae</taxon>
        <taxon>Fimbriimonas</taxon>
    </lineage>
</organism>
<feature type="domain" description="ABC transmembrane type-1" evidence="9">
    <location>
        <begin position="550"/>
        <end position="783"/>
    </location>
</feature>
<evidence type="ECO:0000256" key="7">
    <source>
        <dbReference type="RuleBase" id="RU363032"/>
    </source>
</evidence>
<dbReference type="AlphaFoldDB" id="A0A068NSY4"/>
<evidence type="ECO:0000313" key="11">
    <source>
        <dbReference type="Proteomes" id="UP000027982"/>
    </source>
</evidence>
<dbReference type="CDD" id="cd06261">
    <property type="entry name" value="TM_PBP2"/>
    <property type="match status" value="1"/>
</dbReference>
<keyword evidence="11" id="KW-1185">Reference proteome</keyword>
<dbReference type="CDD" id="cd13585">
    <property type="entry name" value="PBP2_TMBP_like"/>
    <property type="match status" value="1"/>
</dbReference>
<protein>
    <submittedName>
        <fullName evidence="10">N-Acetyl-D-glucosamine ABC transport system, permease protein 1</fullName>
    </submittedName>
</protein>
<dbReference type="HOGENOM" id="CLU_342805_0_0_0"/>
<feature type="transmembrane region" description="Helical" evidence="7">
    <location>
        <begin position="750"/>
        <end position="779"/>
    </location>
</feature>
<dbReference type="OrthoDB" id="9761387at2"/>
<feature type="transmembrane region" description="Helical" evidence="7">
    <location>
        <begin position="558"/>
        <end position="579"/>
    </location>
</feature>
<dbReference type="PROSITE" id="PS50928">
    <property type="entry name" value="ABC_TM1"/>
    <property type="match status" value="1"/>
</dbReference>
<dbReference type="InterPro" id="IPR006059">
    <property type="entry name" value="SBP"/>
</dbReference>
<sequence>MRYRCTRLVWVFLAMLLAAVAMGEPIHLRFVCWDGDQDMAGIFAAARQFERAHPNITVKVESVVANYQEKLLAQFASGTAPDVAMMDPANFQKYARRGALLPLNPLFKETPKFRLDDYYPEIVKPHSLHGTLYVLPRDIAPCGIIYYNKKAFSEAGIPFPDGTWTWDFQERPELKEKDFLWVIHHLSRSDALGKVTRWGYAPGWKDLWTYQVFQSTGARIADDYESPKRMRYDDPRIIRAYQFTADLSMKQRWMPSETEINSEMQTNTRQMFTQGKVAMFESGIWEVPQLRNEMKKGTEGYFDWDIAMAPAYKDGTRVFPTGGSGYCIMSSTKHPREAWLLTQWMAGEPGMLELAKSGRAQPAIRRLALSEPWIPGPNTPAEQQVPHNRIVTDQCVPYVLFGPRSPEWPEASGVATAAFGRIYEGTATAKEILPDGNRQGQARLDYLLQQRSLTPFNWTLGALFGALLLGLLGAWVYWPERKIKRTGRQKRESRLAYVFIMPWVLGLLGFTAGPMILSLLMSFADWDIIQPARWRGFGNYVEMATVDPRFWVSLKVTALYTILAVPLGVAMSLALALLLNTKVRGMPLWRTCYFLPTVASGVASALIWKRLFQADGGLINTIIYGSDGHGNFLGLAHMLAPLADVNGRVNWLGSEKTALGSMAVMSIWGAGGGMVILLAGLQGVPQYLYEAATLDGASPWRRFRSVTLPMISPTLFFSLVTGVIGSFQVFQSALVMTNGGPNNATMFYMLHLYLDGFISLRMGYASALAWVLFLIVLVLTGLQFRFSRWVHYEGGLK</sequence>
<evidence type="ECO:0000256" key="4">
    <source>
        <dbReference type="ARBA" id="ARBA00022692"/>
    </source>
</evidence>
<dbReference type="SUPFAM" id="SSF53850">
    <property type="entry name" value="Periplasmic binding protein-like II"/>
    <property type="match status" value="1"/>
</dbReference>
<dbReference type="Gene3D" id="3.40.190.10">
    <property type="entry name" value="Periplasmic binding protein-like II"/>
    <property type="match status" value="1"/>
</dbReference>
<dbReference type="InterPro" id="IPR035906">
    <property type="entry name" value="MetI-like_sf"/>
</dbReference>
<dbReference type="Pfam" id="PF00528">
    <property type="entry name" value="BPD_transp_1"/>
    <property type="match status" value="1"/>
</dbReference>
<feature type="transmembrane region" description="Helical" evidence="7">
    <location>
        <begin position="591"/>
        <end position="608"/>
    </location>
</feature>
<comment type="subcellular location">
    <subcellularLocation>
        <location evidence="1 7">Cell membrane</location>
        <topology evidence="1 7">Multi-pass membrane protein</topology>
    </subcellularLocation>
</comment>
<dbReference type="eggNOG" id="COG1175">
    <property type="taxonomic scope" value="Bacteria"/>
</dbReference>
<keyword evidence="5 7" id="KW-1133">Transmembrane helix</keyword>
<keyword evidence="2 7" id="KW-0813">Transport</keyword>
<evidence type="ECO:0000256" key="8">
    <source>
        <dbReference type="SAM" id="SignalP"/>
    </source>
</evidence>
<reference evidence="10 11" key="1">
    <citation type="journal article" date="2014" name="PLoS ONE">
        <title>The first complete genome sequence of the class fimbriimonadia in the phylum armatimonadetes.</title>
        <authorList>
            <person name="Hu Z.Y."/>
            <person name="Wang Y.Z."/>
            <person name="Im W.T."/>
            <person name="Wang S.Y."/>
            <person name="Zhao G.P."/>
            <person name="Zheng H.J."/>
            <person name="Quan Z.X."/>
        </authorList>
    </citation>
    <scope>NUCLEOTIDE SEQUENCE [LARGE SCALE GENOMIC DNA]</scope>
    <source>
        <strain evidence="10">Gsoil 348</strain>
    </source>
</reference>
<accession>A0A068NSY4</accession>
<feature type="signal peptide" evidence="8">
    <location>
        <begin position="1"/>
        <end position="23"/>
    </location>
</feature>
<feature type="chain" id="PRO_5001651941" evidence="8">
    <location>
        <begin position="24"/>
        <end position="797"/>
    </location>
</feature>
<evidence type="ECO:0000256" key="2">
    <source>
        <dbReference type="ARBA" id="ARBA00022448"/>
    </source>
</evidence>
<dbReference type="STRING" id="661478.OP10G_1366"/>